<gene>
    <name evidence="1" type="ORF">UFOPK1643_01012</name>
</gene>
<dbReference type="InterPro" id="IPR036249">
    <property type="entry name" value="Thioredoxin-like_sf"/>
</dbReference>
<name>A0A6J6EJD1_9ZZZZ</name>
<organism evidence="1">
    <name type="scientific">freshwater metagenome</name>
    <dbReference type="NCBI Taxonomy" id="449393"/>
    <lineage>
        <taxon>unclassified sequences</taxon>
        <taxon>metagenomes</taxon>
        <taxon>ecological metagenomes</taxon>
    </lineage>
</organism>
<proteinExistence type="predicted"/>
<dbReference type="SUPFAM" id="SSF52833">
    <property type="entry name" value="Thioredoxin-like"/>
    <property type="match status" value="1"/>
</dbReference>
<reference evidence="1" key="1">
    <citation type="submission" date="2020-05" db="EMBL/GenBank/DDBJ databases">
        <authorList>
            <person name="Chiriac C."/>
            <person name="Salcher M."/>
            <person name="Ghai R."/>
            <person name="Kavagutti S V."/>
        </authorList>
    </citation>
    <scope>NUCLEOTIDE SEQUENCE</scope>
</reference>
<dbReference type="Pfam" id="PF05768">
    <property type="entry name" value="Glrx-like"/>
    <property type="match status" value="1"/>
</dbReference>
<evidence type="ECO:0000313" key="1">
    <source>
        <dbReference type="EMBL" id="CAB4575489.1"/>
    </source>
</evidence>
<accession>A0A6J6EJD1</accession>
<sequence length="83" mass="9867">MELITIYSRKECHLCEEALNVLQKLKDELGFEISEIFIDGNEELEKQYGEQVPVTLIDGVHHDYWRVDPVRFKSSLEKHRLHQ</sequence>
<protein>
    <submittedName>
        <fullName evidence="1">Unannotated protein</fullName>
    </submittedName>
</protein>
<dbReference type="Gene3D" id="3.40.30.10">
    <property type="entry name" value="Glutaredoxin"/>
    <property type="match status" value="1"/>
</dbReference>
<dbReference type="EMBL" id="CAEZTK010000102">
    <property type="protein sequence ID" value="CAB4575489.1"/>
    <property type="molecule type" value="Genomic_DNA"/>
</dbReference>
<dbReference type="AlphaFoldDB" id="A0A6J6EJD1"/>
<dbReference type="InterPro" id="IPR008554">
    <property type="entry name" value="Glutaredoxin-like"/>
</dbReference>